<accession>A0A1H4DGK8</accession>
<dbReference type="Gene3D" id="2.60.40.10">
    <property type="entry name" value="Immunoglobulins"/>
    <property type="match status" value="2"/>
</dbReference>
<evidence type="ECO:0000313" key="4">
    <source>
        <dbReference type="Proteomes" id="UP000183040"/>
    </source>
</evidence>
<sequence>MKRLTLISLILGMVLTSCKEYGEVRIMPEFNNSGTEVELYKNEGSSKTVVISTTANEVTADYNASWLSVDANKQRIIYTALTTNETGEVRSATVKLNAGEFSMEVTVNQLAKDESEVKTLKVGQLTEDGLGMIFWVDPDNQEAGKAISLERWGGNPFEASIKLHNAFSTINGIENTALYTDAGNNDAAALCTNLGEGWYLPASEELGHLFDIYNGIARDNGFTNATPNQISDAEKASRATFDKNLTDLGGAVINAAAENGNGESYWSSTENEDGQKARYVRFGKYGMDYGAKTGTSRFVRAMKIIGDYKFPEEPATLSVSPMQIELTSEKGATADVTVSTNKPSFAYVIEGNGNTWLSAEQNGDKIKFTALSKNNSDETRTAIVTITAGNGDAQATATVTIRQQKEQTEVAAFQIGDFVKMDGGTELAEGGIVFWVEGNNAKILSLKRSATAINWANEGFTDALGLTDQEDGEANTQKMRESGIAANIPILEYCKDGWYLPARNEMEAVFNAYNGGPSQSIGLKPDAIKQEEKDARAAWDKILTDNGGDVMNVKADNTAGDSYFTSTEADDASKVFYVRFGQWNPGLTGAKYAKSPARYVRCIRKISK</sequence>
<dbReference type="EMBL" id="FOUM01000002">
    <property type="protein sequence ID" value="SFM27839.1"/>
    <property type="molecule type" value="Genomic_DNA"/>
</dbReference>
<feature type="domain" description="BACON" evidence="1">
    <location>
        <begin position="349"/>
        <end position="403"/>
    </location>
</feature>
<dbReference type="InterPro" id="IPR024361">
    <property type="entry name" value="BACON"/>
</dbReference>
<reference evidence="4 5" key="1">
    <citation type="submission" date="2016-10" db="EMBL/GenBank/DDBJ databases">
        <authorList>
            <person name="de Groot N.N."/>
        </authorList>
    </citation>
    <scope>NUCLEOTIDE SEQUENCE [LARGE SCALE GENOMIC DNA]</scope>
    <source>
        <strain evidence="3 5">NLAE-zl-C202</strain>
        <strain evidence="2 4">NLAE-zl-G339</strain>
    </source>
</reference>
<dbReference type="Pfam" id="PF13004">
    <property type="entry name" value="BACON"/>
    <property type="match status" value="2"/>
</dbReference>
<evidence type="ECO:0000313" key="5">
    <source>
        <dbReference type="Proteomes" id="UP000183766"/>
    </source>
</evidence>
<dbReference type="Proteomes" id="UP000183766">
    <property type="component" value="Unassembled WGS sequence"/>
</dbReference>
<proteinExistence type="predicted"/>
<gene>
    <name evidence="2" type="ORF">SAMN04487924_11182</name>
    <name evidence="3" type="ORF">SAMN05216250_102137</name>
</gene>
<organism evidence="2 4">
    <name type="scientific">Bacteroides xylanisolvens</name>
    <dbReference type="NCBI Taxonomy" id="371601"/>
    <lineage>
        <taxon>Bacteria</taxon>
        <taxon>Pseudomonadati</taxon>
        <taxon>Bacteroidota</taxon>
        <taxon>Bacteroidia</taxon>
        <taxon>Bacteroidales</taxon>
        <taxon>Bacteroidaceae</taxon>
        <taxon>Bacteroides</taxon>
    </lineage>
</organism>
<evidence type="ECO:0000259" key="1">
    <source>
        <dbReference type="Pfam" id="PF13004"/>
    </source>
</evidence>
<evidence type="ECO:0000313" key="3">
    <source>
        <dbReference type="EMBL" id="SFM27839.1"/>
    </source>
</evidence>
<name>A0A1H4DGK8_9BACE</name>
<protein>
    <submittedName>
        <fullName evidence="2">Putative binding domain-containing protein, N-terminal</fullName>
    </submittedName>
</protein>
<dbReference type="AlphaFoldDB" id="A0A1H4DGK8"/>
<dbReference type="CDD" id="cd14948">
    <property type="entry name" value="BACON"/>
    <property type="match status" value="2"/>
</dbReference>
<dbReference type="EMBL" id="FNRP01000011">
    <property type="protein sequence ID" value="SEA71579.1"/>
    <property type="molecule type" value="Genomic_DNA"/>
</dbReference>
<feature type="domain" description="BACON" evidence="1">
    <location>
        <begin position="60"/>
        <end position="109"/>
    </location>
</feature>
<dbReference type="InterPro" id="IPR013783">
    <property type="entry name" value="Ig-like_fold"/>
</dbReference>
<dbReference type="Proteomes" id="UP000183040">
    <property type="component" value="Unassembled WGS sequence"/>
</dbReference>
<evidence type="ECO:0000313" key="2">
    <source>
        <dbReference type="EMBL" id="SEA71579.1"/>
    </source>
</evidence>
<dbReference type="RefSeq" id="WP_074706421.1">
    <property type="nucleotide sequence ID" value="NZ_FNRP01000011.1"/>
</dbReference>
<dbReference type="PROSITE" id="PS51257">
    <property type="entry name" value="PROKAR_LIPOPROTEIN"/>
    <property type="match status" value="1"/>
</dbReference>